<comment type="caution">
    <text evidence="4">The sequence shown here is derived from an EMBL/GenBank/DDBJ whole genome shotgun (WGS) entry which is preliminary data.</text>
</comment>
<evidence type="ECO:0000313" key="5">
    <source>
        <dbReference type="Proteomes" id="UP000758603"/>
    </source>
</evidence>
<organism evidence="4 5">
    <name type="scientific">Truncatella angustata</name>
    <dbReference type="NCBI Taxonomy" id="152316"/>
    <lineage>
        <taxon>Eukaryota</taxon>
        <taxon>Fungi</taxon>
        <taxon>Dikarya</taxon>
        <taxon>Ascomycota</taxon>
        <taxon>Pezizomycotina</taxon>
        <taxon>Sordariomycetes</taxon>
        <taxon>Xylariomycetidae</taxon>
        <taxon>Amphisphaeriales</taxon>
        <taxon>Sporocadaceae</taxon>
        <taxon>Truncatella</taxon>
    </lineage>
</organism>
<dbReference type="GO" id="GO:0005783">
    <property type="term" value="C:endoplasmic reticulum"/>
    <property type="evidence" value="ECO:0007669"/>
    <property type="project" value="TreeGrafter"/>
</dbReference>
<dbReference type="Pfam" id="PF00085">
    <property type="entry name" value="Thioredoxin"/>
    <property type="match status" value="1"/>
</dbReference>
<feature type="signal peptide" evidence="2">
    <location>
        <begin position="1"/>
        <end position="20"/>
    </location>
</feature>
<dbReference type="GeneID" id="70136481"/>
<sequence length="344" mass="38038">MRTASVIAAHMLVFAPLAAAWDHVDEPEFVRAVGGHSVALIAFVEPSSTASQALESEWAAISKSEKALASVDCAALSQLCLDHDIISYPTIRYFDGHGNATPYRGSRTADSIVSFLRRASRPAVTTVDEKKVTAFQSVDDAVVVAHLNLRDSHLRTLFGSLAHRYKDRASFGALQTDEQSSIVCYNNRDDEQLSTSDLTAIETLSTFVESCIQPLVGEFSRRNEHKYMQAGKSLVYYLAKTRKEREEYVDAIRPIAKKYQEFIVFVTVDANEYGLMTNVLGLRADTFPALSIENPGRGQIFPFTEEEITPEAIDQFVLDIAAGNVQPWTLLPVPEPVGHAHDEL</sequence>
<reference evidence="4" key="1">
    <citation type="journal article" date="2021" name="Nat. Commun.">
        <title>Genetic determinants of endophytism in the Arabidopsis root mycobiome.</title>
        <authorList>
            <person name="Mesny F."/>
            <person name="Miyauchi S."/>
            <person name="Thiergart T."/>
            <person name="Pickel B."/>
            <person name="Atanasova L."/>
            <person name="Karlsson M."/>
            <person name="Huettel B."/>
            <person name="Barry K.W."/>
            <person name="Haridas S."/>
            <person name="Chen C."/>
            <person name="Bauer D."/>
            <person name="Andreopoulos W."/>
            <person name="Pangilinan J."/>
            <person name="LaButti K."/>
            <person name="Riley R."/>
            <person name="Lipzen A."/>
            <person name="Clum A."/>
            <person name="Drula E."/>
            <person name="Henrissat B."/>
            <person name="Kohler A."/>
            <person name="Grigoriev I.V."/>
            <person name="Martin F.M."/>
            <person name="Hacquard S."/>
        </authorList>
    </citation>
    <scope>NUCLEOTIDE SEQUENCE</scope>
    <source>
        <strain evidence="4">MPI-SDFR-AT-0073</strain>
    </source>
</reference>
<gene>
    <name evidence="4" type="ORF">BKA67DRAFT_660274</name>
</gene>
<dbReference type="RefSeq" id="XP_045955738.1">
    <property type="nucleotide sequence ID" value="XM_046107590.1"/>
</dbReference>
<evidence type="ECO:0000256" key="1">
    <source>
        <dbReference type="ARBA" id="ARBA00006347"/>
    </source>
</evidence>
<dbReference type="InterPro" id="IPR013766">
    <property type="entry name" value="Thioredoxin_domain"/>
</dbReference>
<dbReference type="EMBL" id="JAGPXC010000006">
    <property type="protein sequence ID" value="KAH6651460.1"/>
    <property type="molecule type" value="Genomic_DNA"/>
</dbReference>
<dbReference type="Proteomes" id="UP000758603">
    <property type="component" value="Unassembled WGS sequence"/>
</dbReference>
<evidence type="ECO:0000259" key="3">
    <source>
        <dbReference type="Pfam" id="PF00085"/>
    </source>
</evidence>
<dbReference type="GO" id="GO:0003756">
    <property type="term" value="F:protein disulfide isomerase activity"/>
    <property type="evidence" value="ECO:0007669"/>
    <property type="project" value="TreeGrafter"/>
</dbReference>
<evidence type="ECO:0000313" key="4">
    <source>
        <dbReference type="EMBL" id="KAH6651460.1"/>
    </source>
</evidence>
<dbReference type="CDD" id="cd02961">
    <property type="entry name" value="PDI_a_family"/>
    <property type="match status" value="1"/>
</dbReference>
<name>A0A9P8UFX1_9PEZI</name>
<dbReference type="Pfam" id="PF13848">
    <property type="entry name" value="Thioredoxin_6"/>
    <property type="match status" value="1"/>
</dbReference>
<accession>A0A9P8UFX1</accession>
<proteinExistence type="inferred from homology"/>
<comment type="similarity">
    <text evidence="1">Belongs to the protein disulfide isomerase family.</text>
</comment>
<dbReference type="OrthoDB" id="427280at2759"/>
<evidence type="ECO:0000256" key="2">
    <source>
        <dbReference type="SAM" id="SignalP"/>
    </source>
</evidence>
<dbReference type="InterPro" id="IPR036249">
    <property type="entry name" value="Thioredoxin-like_sf"/>
</dbReference>
<dbReference type="GO" id="GO:0006457">
    <property type="term" value="P:protein folding"/>
    <property type="evidence" value="ECO:0007669"/>
    <property type="project" value="TreeGrafter"/>
</dbReference>
<feature type="chain" id="PRO_5040154240" evidence="2">
    <location>
        <begin position="21"/>
        <end position="344"/>
    </location>
</feature>
<dbReference type="AlphaFoldDB" id="A0A9P8UFX1"/>
<feature type="domain" description="Thioredoxin" evidence="3">
    <location>
        <begin position="26"/>
        <end position="117"/>
    </location>
</feature>
<protein>
    <submittedName>
        <fullName evidence="4">Thioredoxin-like domain-containing protein</fullName>
    </submittedName>
</protein>
<dbReference type="Gene3D" id="3.40.30.10">
    <property type="entry name" value="Glutaredoxin"/>
    <property type="match status" value="2"/>
</dbReference>
<dbReference type="GO" id="GO:0034976">
    <property type="term" value="P:response to endoplasmic reticulum stress"/>
    <property type="evidence" value="ECO:0007669"/>
    <property type="project" value="TreeGrafter"/>
</dbReference>
<dbReference type="CDD" id="cd02982">
    <property type="entry name" value="PDI_b'_family"/>
    <property type="match status" value="1"/>
</dbReference>
<dbReference type="PANTHER" id="PTHR18929">
    <property type="entry name" value="PROTEIN DISULFIDE ISOMERASE"/>
    <property type="match status" value="1"/>
</dbReference>
<dbReference type="SUPFAM" id="SSF52833">
    <property type="entry name" value="Thioredoxin-like"/>
    <property type="match status" value="2"/>
</dbReference>
<keyword evidence="5" id="KW-1185">Reference proteome</keyword>
<keyword evidence="2" id="KW-0732">Signal</keyword>